<evidence type="ECO:0000313" key="2">
    <source>
        <dbReference type="EMBL" id="PIU36345.1"/>
    </source>
</evidence>
<feature type="transmembrane region" description="Helical" evidence="1">
    <location>
        <begin position="358"/>
        <end position="375"/>
    </location>
</feature>
<reference evidence="3" key="1">
    <citation type="submission" date="2017-09" db="EMBL/GenBank/DDBJ databases">
        <title>Depth-based differentiation of microbial function through sediment-hosted aquifers and enrichment of novel symbionts in the deep terrestrial subsurface.</title>
        <authorList>
            <person name="Probst A.J."/>
            <person name="Ladd B."/>
            <person name="Jarett J.K."/>
            <person name="Geller-Mcgrath D.E."/>
            <person name="Sieber C.M.K."/>
            <person name="Emerson J.B."/>
            <person name="Anantharaman K."/>
            <person name="Thomas B.C."/>
            <person name="Malmstrom R."/>
            <person name="Stieglmeier M."/>
            <person name="Klingl A."/>
            <person name="Woyke T."/>
            <person name="Ryan C.M."/>
            <person name="Banfield J.F."/>
        </authorList>
    </citation>
    <scope>NUCLEOTIDE SEQUENCE [LARGE SCALE GENOMIC DNA]</scope>
</reference>
<organism evidence="2 3">
    <name type="scientific">Candidatus Shapirobacteria bacterium CG07_land_8_20_14_0_80_39_18</name>
    <dbReference type="NCBI Taxonomy" id="1974882"/>
    <lineage>
        <taxon>Bacteria</taxon>
        <taxon>Candidatus Shapironibacteriota</taxon>
    </lineage>
</organism>
<feature type="transmembrane region" description="Helical" evidence="1">
    <location>
        <begin position="12"/>
        <end position="30"/>
    </location>
</feature>
<feature type="transmembrane region" description="Helical" evidence="1">
    <location>
        <begin position="42"/>
        <end position="60"/>
    </location>
</feature>
<dbReference type="AlphaFoldDB" id="A0A2M6YSB4"/>
<evidence type="ECO:0000256" key="1">
    <source>
        <dbReference type="SAM" id="Phobius"/>
    </source>
</evidence>
<protein>
    <recommendedName>
        <fullName evidence="4">Glycosyltransferase RgtA/B/C/D-like domain-containing protein</fullName>
    </recommendedName>
</protein>
<feature type="transmembrane region" description="Helical" evidence="1">
    <location>
        <begin position="291"/>
        <end position="307"/>
    </location>
</feature>
<feature type="transmembrane region" description="Helical" evidence="1">
    <location>
        <begin position="148"/>
        <end position="165"/>
    </location>
</feature>
<keyword evidence="1" id="KW-1133">Transmembrane helix</keyword>
<gene>
    <name evidence="2" type="ORF">COT03_00085</name>
</gene>
<sequence>MDLMNCDILIFFLFGVIFIILFLLSYSNFVKKLLSGEKTYRFLLFLILLFQITAIALTKFEVGDVFLFSKAGHYLGEKLDFYEFDSAHSQYPFFPFLMYFYSIFHLLAGSFNFFTFSFFLKLFLLLPCLWGLSFLVKSAGNNEIEKRLSQIQFLTSPIVYFVILFHGQTDVVLLFLFFASAIVSLPVLKTKNTLIGAIFFGLSILAKTWSVIFIPMYLLFQKNLKKSLLFFLTVILILIADIFIYFKSVYYTKLDNIIPAISKPGGPSGVWGLSFFFSPFINAVEFITKNNLVIFAILLSIIYFLVWKTKRNFWESCFLLILGIYLIIPNWGVQYLFWILPFIFMIKPGLSPKLVQTFTFLATAYLLASYTNIIFNRQAINLSYIYSLGVILWLFIFYWFVFEVFQKKRVIKS</sequence>
<proteinExistence type="predicted"/>
<dbReference type="EMBL" id="PEWZ01000007">
    <property type="protein sequence ID" value="PIU36345.1"/>
    <property type="molecule type" value="Genomic_DNA"/>
</dbReference>
<accession>A0A2M6YSB4</accession>
<feature type="transmembrane region" description="Helical" evidence="1">
    <location>
        <begin position="319"/>
        <end position="346"/>
    </location>
</feature>
<feature type="transmembrane region" description="Helical" evidence="1">
    <location>
        <begin position="172"/>
        <end position="188"/>
    </location>
</feature>
<name>A0A2M6YSB4_9BACT</name>
<feature type="transmembrane region" description="Helical" evidence="1">
    <location>
        <begin position="194"/>
        <end position="220"/>
    </location>
</feature>
<dbReference type="Proteomes" id="UP000229502">
    <property type="component" value="Unassembled WGS sequence"/>
</dbReference>
<feature type="transmembrane region" description="Helical" evidence="1">
    <location>
        <begin position="381"/>
        <end position="402"/>
    </location>
</feature>
<keyword evidence="1" id="KW-0472">Membrane</keyword>
<evidence type="ECO:0000313" key="3">
    <source>
        <dbReference type="Proteomes" id="UP000229502"/>
    </source>
</evidence>
<comment type="caution">
    <text evidence="2">The sequence shown here is derived from an EMBL/GenBank/DDBJ whole genome shotgun (WGS) entry which is preliminary data.</text>
</comment>
<feature type="transmembrane region" description="Helical" evidence="1">
    <location>
        <begin position="118"/>
        <end position="136"/>
    </location>
</feature>
<evidence type="ECO:0008006" key="4">
    <source>
        <dbReference type="Google" id="ProtNLM"/>
    </source>
</evidence>
<feature type="transmembrane region" description="Helical" evidence="1">
    <location>
        <begin position="227"/>
        <end position="246"/>
    </location>
</feature>
<keyword evidence="1" id="KW-0812">Transmembrane</keyword>
<feature type="transmembrane region" description="Helical" evidence="1">
    <location>
        <begin position="93"/>
        <end position="111"/>
    </location>
</feature>